<dbReference type="Proteomes" id="UP000195080">
    <property type="component" value="Chromosome"/>
</dbReference>
<protein>
    <recommendedName>
        <fullName evidence="4">Lipoprotein</fullName>
    </recommendedName>
</protein>
<reference evidence="3" key="1">
    <citation type="submission" date="2017-05" db="EMBL/GenBank/DDBJ databases">
        <title>The Genome Sequence of EEnterococcus faecalis 9F2_4866.</title>
        <authorList>
            <consortium name="The Broad Institute Genomics Platform"/>
            <consortium name="The Broad Institute Genomic Center for Infectious Diseases"/>
            <person name="Earl A."/>
            <person name="Manson A."/>
            <person name="Schwartman J."/>
            <person name="Gilmore M."/>
            <person name="Abouelleil A."/>
            <person name="Cao P."/>
            <person name="Chapman S."/>
            <person name="Cusick C."/>
            <person name="Shea T."/>
            <person name="Young S."/>
            <person name="Neafsey D."/>
            <person name="Nusbaum C."/>
            <person name="Birren B."/>
        </authorList>
    </citation>
    <scope>NUCLEOTIDE SEQUENCE [LARGE SCALE GENOMIC DNA]</scope>
    <source>
        <strain evidence="3">12C11_DIV0727</strain>
    </source>
</reference>
<organism evidence="2 3">
    <name type="scientific">Candidatus Enterococcus lemimoniae</name>
    <dbReference type="NCBI Taxonomy" id="1834167"/>
    <lineage>
        <taxon>Bacteria</taxon>
        <taxon>Bacillati</taxon>
        <taxon>Bacillota</taxon>
        <taxon>Bacilli</taxon>
        <taxon>Lactobacillales</taxon>
        <taxon>Enterococcaceae</taxon>
        <taxon>Enterococcus</taxon>
    </lineage>
</organism>
<evidence type="ECO:0000256" key="1">
    <source>
        <dbReference type="SAM" id="MobiDB-lite"/>
    </source>
</evidence>
<dbReference type="EMBL" id="CP147248">
    <property type="protein sequence ID" value="WYJ86647.1"/>
    <property type="molecule type" value="Genomic_DNA"/>
</dbReference>
<keyword evidence="3" id="KW-1185">Reference proteome</keyword>
<proteinExistence type="predicted"/>
<sequence length="96" mass="10765">MCALVLISAGCNKNNGIEKNTNTSIEQVSDSKKAKMNTKKGEVSETKQQAVAEQQASEQQDDPNWGNIFSDPNLSSEDYQRLGREKGEYYRNKYGQ</sequence>
<evidence type="ECO:0008006" key="4">
    <source>
        <dbReference type="Google" id="ProtNLM"/>
    </source>
</evidence>
<evidence type="ECO:0000313" key="2">
    <source>
        <dbReference type="EMBL" id="WYJ86647.1"/>
    </source>
</evidence>
<feature type="compositionally biased region" description="Low complexity" evidence="1">
    <location>
        <begin position="48"/>
        <end position="58"/>
    </location>
</feature>
<reference evidence="2 3" key="2">
    <citation type="submission" date="2024-03" db="EMBL/GenBank/DDBJ databases">
        <title>The Genome Sequence of Enterococcus sp. DIV0727d.</title>
        <authorList>
            <consortium name="The Broad Institute Genomics Platform"/>
            <consortium name="The Broad Institute Microbial Omics Core"/>
            <consortium name="The Broad Institute Genomic Center for Infectious Diseases"/>
            <person name="Earl A."/>
            <person name="Manson A."/>
            <person name="Gilmore M."/>
            <person name="Schwartman J."/>
            <person name="Shea T."/>
            <person name="Abouelleil A."/>
            <person name="Cao P."/>
            <person name="Chapman S."/>
            <person name="Cusick C."/>
            <person name="Young S."/>
            <person name="Neafsey D."/>
            <person name="Nusbaum C."/>
            <person name="Birren B."/>
        </authorList>
    </citation>
    <scope>NUCLEOTIDE SEQUENCE [LARGE SCALE GENOMIC DNA]</scope>
    <source>
        <strain evidence="2 3">12C11_DIV0727</strain>
    </source>
</reference>
<gene>
    <name evidence="2" type="ORF">A5866_001731</name>
</gene>
<accession>A0ABZ2T5J3</accession>
<name>A0ABZ2T5J3_9ENTE</name>
<evidence type="ECO:0000313" key="3">
    <source>
        <dbReference type="Proteomes" id="UP000195080"/>
    </source>
</evidence>
<feature type="region of interest" description="Disordered" evidence="1">
    <location>
        <begin position="15"/>
        <end position="82"/>
    </location>
</feature>
<feature type="compositionally biased region" description="Polar residues" evidence="1">
    <location>
        <begin position="15"/>
        <end position="28"/>
    </location>
</feature>
<feature type="compositionally biased region" description="Basic and acidic residues" evidence="1">
    <location>
        <begin position="29"/>
        <end position="45"/>
    </location>
</feature>